<feature type="transmembrane region" description="Helical" evidence="1">
    <location>
        <begin position="116"/>
        <end position="135"/>
    </location>
</feature>
<accession>A0A3S5Y1M5</accession>
<dbReference type="RefSeq" id="WP_013414577.1">
    <property type="nucleotide sequence ID" value="NC_014659.1"/>
</dbReference>
<dbReference type="InterPro" id="IPR023286">
    <property type="entry name" value="ABATE_dom_sf"/>
</dbReference>
<dbReference type="SUPFAM" id="SSF160904">
    <property type="entry name" value="Jann2411-like"/>
    <property type="match status" value="1"/>
</dbReference>
<organism evidence="2">
    <name type="scientific">Rhodococcus hoagii (strain 103S)</name>
    <name type="common">Rhodococcus equi</name>
    <dbReference type="NCBI Taxonomy" id="685727"/>
    <lineage>
        <taxon>Bacteria</taxon>
        <taxon>Bacillati</taxon>
        <taxon>Actinomycetota</taxon>
        <taxon>Actinomycetes</taxon>
        <taxon>Mycobacteriales</taxon>
        <taxon>Nocardiaceae</taxon>
        <taxon>Prescottella</taxon>
    </lineage>
</organism>
<feature type="transmembrane region" description="Helical" evidence="1">
    <location>
        <begin position="25"/>
        <end position="47"/>
    </location>
</feature>
<gene>
    <name evidence="2" type="ordered locus">REQ_02930</name>
</gene>
<keyword evidence="1" id="KW-0812">Transmembrane</keyword>
<dbReference type="EMBL" id="FN563149">
    <property type="protein sequence ID" value="CBH46435.1"/>
    <property type="molecule type" value="Genomic_DNA"/>
</dbReference>
<feature type="transmembrane region" description="Helical" evidence="1">
    <location>
        <begin position="90"/>
        <end position="110"/>
    </location>
</feature>
<feature type="transmembrane region" description="Helical" evidence="1">
    <location>
        <begin position="229"/>
        <end position="252"/>
    </location>
</feature>
<feature type="transmembrane region" description="Helical" evidence="1">
    <location>
        <begin position="59"/>
        <end position="83"/>
    </location>
</feature>
<name>A0A3S5Y1M5_RHOH1</name>
<evidence type="ECO:0000313" key="2">
    <source>
        <dbReference type="EMBL" id="CBH46435.1"/>
    </source>
</evidence>
<keyword evidence="1" id="KW-1133">Transmembrane helix</keyword>
<sequence>MATISTPPERASRVRNPRLLRDAQAGALVEAFVVIGILTILVTRAYLHATGYPQIGGSTLHIAHALWGGLGMVVALVVVFSFLGALPRMVAVVAGGIGFGLFLDEVGKFVTQTNDYFFQPSVAIMYVVVVALLLVNRWIHDNRTQSSAEDLANAAGTAADGLIHGLTPERLARARRQLRRAAAAGVDPGAIAGVEDLLSRCAPRRNGRLDATGTWLRVHLSRVSDGPRAVWVAAVALALFSTAGVVNAIVTLAEDLEGGTGTDITTIGQMCGSTVAFVLCWVAIARLRGGRIWPVRMLRIAALVTILLTEIFNFVAEEFGALINVAVGLSALVVFSRRISVLEREQVELSE</sequence>
<reference evidence="2" key="1">
    <citation type="journal article" date="2010" name="PLoS Genet.">
        <title>The genome of a pathogenic rhodococcus: cooptive virulence underpinned by key gene acquisitions.</title>
        <authorList>
            <person name="Letek M."/>
            <person name="Gonzalez P."/>
            <person name="Macarthur I."/>
            <person name="Rodriguez H."/>
            <person name="Freeman T.C."/>
            <person name="Valero-Rello A."/>
            <person name="Blanco M."/>
            <person name="Buckley T."/>
            <person name="Cherevach I."/>
            <person name="Fahey R."/>
            <person name="Hapeshi A."/>
            <person name="Holdstock J."/>
            <person name="Leadon D."/>
            <person name="Navas J."/>
            <person name="Ocampo A."/>
            <person name="Quail M.A."/>
            <person name="Sanders M."/>
            <person name="Scortti M.M."/>
            <person name="Prescott J.F."/>
            <person name="Fogarty U."/>
            <person name="Meijer W.G."/>
            <person name="Parkhill J."/>
            <person name="Bentley S.D."/>
            <person name="Vazquez-Boland J.A."/>
        </authorList>
    </citation>
    <scope>NUCLEOTIDE SEQUENCE [LARGE SCALE GENOMIC DNA]</scope>
    <source>
        <strain evidence="2 3">103S</strain>
    </source>
</reference>
<protein>
    <submittedName>
        <fullName evidence="2">Integral membrane protein</fullName>
    </submittedName>
</protein>
<evidence type="ECO:0000256" key="1">
    <source>
        <dbReference type="SAM" id="Phobius"/>
    </source>
</evidence>
<dbReference type="Proteomes" id="UP001154400">
    <property type="component" value="Chromosome"/>
</dbReference>
<dbReference type="KEGG" id="req:REQ_02930"/>
<feature type="transmembrane region" description="Helical" evidence="1">
    <location>
        <begin position="321"/>
        <end position="339"/>
    </location>
</feature>
<feature type="transmembrane region" description="Helical" evidence="1">
    <location>
        <begin position="297"/>
        <end position="315"/>
    </location>
</feature>
<evidence type="ECO:0000313" key="3">
    <source>
        <dbReference type="Proteomes" id="UP000006892"/>
    </source>
</evidence>
<feature type="transmembrane region" description="Helical" evidence="1">
    <location>
        <begin position="264"/>
        <end position="285"/>
    </location>
</feature>
<keyword evidence="1" id="KW-0472">Membrane</keyword>
<proteinExistence type="predicted"/>
<dbReference type="AlphaFoldDB" id="A0A3S5Y1M5"/>